<evidence type="ECO:0000259" key="10">
    <source>
        <dbReference type="Pfam" id="PF00962"/>
    </source>
</evidence>
<evidence type="ECO:0000256" key="2">
    <source>
        <dbReference type="ARBA" id="ARBA00004613"/>
    </source>
</evidence>
<evidence type="ECO:0000256" key="3">
    <source>
        <dbReference type="ARBA" id="ARBA00006083"/>
    </source>
</evidence>
<comment type="subcellular location">
    <subcellularLocation>
        <location evidence="2">Secreted</location>
    </subcellularLocation>
</comment>
<dbReference type="PANTHER" id="PTHR11409">
    <property type="entry name" value="ADENOSINE DEAMINASE"/>
    <property type="match status" value="1"/>
</dbReference>
<keyword evidence="6" id="KW-0479">Metal-binding</keyword>
<keyword evidence="7" id="KW-0732">Signal</keyword>
<protein>
    <recommendedName>
        <fullName evidence="4">adenosine deaminase</fullName>
        <ecNumber evidence="4">3.5.4.4</ecNumber>
    </recommendedName>
</protein>
<dbReference type="Pfam" id="PF00962">
    <property type="entry name" value="A_deaminase"/>
    <property type="match status" value="1"/>
</dbReference>
<reference evidence="13 14" key="1">
    <citation type="submission" date="2025-04" db="UniProtKB">
        <authorList>
            <consortium name="RefSeq"/>
        </authorList>
    </citation>
    <scope>IDENTIFICATION</scope>
</reference>
<dbReference type="GO" id="GO:0004000">
    <property type="term" value="F:adenosine deaminase activity"/>
    <property type="evidence" value="ECO:0007669"/>
    <property type="project" value="InterPro"/>
</dbReference>
<feature type="domain" description="Adenosine deaminase" evidence="10">
    <location>
        <begin position="197"/>
        <end position="498"/>
    </location>
</feature>
<evidence type="ECO:0000256" key="5">
    <source>
        <dbReference type="ARBA" id="ARBA00022525"/>
    </source>
</evidence>
<dbReference type="GO" id="GO:0006154">
    <property type="term" value="P:adenosine catabolic process"/>
    <property type="evidence" value="ECO:0007669"/>
    <property type="project" value="InterPro"/>
</dbReference>
<evidence type="ECO:0000313" key="12">
    <source>
        <dbReference type="Proteomes" id="UP001165740"/>
    </source>
</evidence>
<dbReference type="RefSeq" id="XP_055900205.1">
    <property type="nucleotide sequence ID" value="XM_056044230.1"/>
</dbReference>
<dbReference type="GO" id="GO:0046103">
    <property type="term" value="P:inosine biosynthetic process"/>
    <property type="evidence" value="ECO:0007669"/>
    <property type="project" value="TreeGrafter"/>
</dbReference>
<dbReference type="Proteomes" id="UP001165740">
    <property type="component" value="Chromosome 10"/>
</dbReference>
<comment type="catalytic activity">
    <reaction evidence="9">
        <text>adenosine + H2O + H(+) = inosine + NH4(+)</text>
        <dbReference type="Rhea" id="RHEA:24408"/>
        <dbReference type="ChEBI" id="CHEBI:15377"/>
        <dbReference type="ChEBI" id="CHEBI:15378"/>
        <dbReference type="ChEBI" id="CHEBI:16335"/>
        <dbReference type="ChEBI" id="CHEBI:17596"/>
        <dbReference type="ChEBI" id="CHEBI:28938"/>
        <dbReference type="EC" id="3.5.4.4"/>
    </reaction>
</comment>
<keyword evidence="8" id="KW-0378">Hydrolase</keyword>
<accession>A0A9W3BKY9</accession>
<dbReference type="InterPro" id="IPR032466">
    <property type="entry name" value="Metal_Hydrolase"/>
</dbReference>
<evidence type="ECO:0000256" key="8">
    <source>
        <dbReference type="ARBA" id="ARBA00022801"/>
    </source>
</evidence>
<dbReference type="OrthoDB" id="7202371at2759"/>
<dbReference type="GeneID" id="106061521"/>
<evidence type="ECO:0000256" key="7">
    <source>
        <dbReference type="ARBA" id="ARBA00022729"/>
    </source>
</evidence>
<dbReference type="InterPro" id="IPR006331">
    <property type="entry name" value="ADGF"/>
</dbReference>
<evidence type="ECO:0000313" key="13">
    <source>
        <dbReference type="RefSeq" id="XP_055900205.1"/>
    </source>
</evidence>
<dbReference type="GO" id="GO:0046872">
    <property type="term" value="F:metal ion binding"/>
    <property type="evidence" value="ECO:0007669"/>
    <property type="project" value="UniProtKB-KW"/>
</dbReference>
<feature type="domain" description="Adenosine/AMP deaminase N-terminal" evidence="11">
    <location>
        <begin position="19"/>
        <end position="108"/>
    </location>
</feature>
<dbReference type="FunFam" id="3.20.20.140:FF:000017">
    <property type="entry name" value="Adenosine deaminase 2"/>
    <property type="match status" value="1"/>
</dbReference>
<evidence type="ECO:0000256" key="6">
    <source>
        <dbReference type="ARBA" id="ARBA00022723"/>
    </source>
</evidence>
<proteinExistence type="inferred from homology"/>
<dbReference type="OMA" id="FEHIINM"/>
<dbReference type="SUPFAM" id="SSF51556">
    <property type="entry name" value="Metallo-dependent hydrolases"/>
    <property type="match status" value="1"/>
</dbReference>
<evidence type="ECO:0000259" key="11">
    <source>
        <dbReference type="Pfam" id="PF08451"/>
    </source>
</evidence>
<dbReference type="AlphaFoldDB" id="A0A9W3BKY9"/>
<evidence type="ECO:0000256" key="1">
    <source>
        <dbReference type="ARBA" id="ARBA00001947"/>
    </source>
</evidence>
<evidence type="ECO:0000256" key="9">
    <source>
        <dbReference type="ARBA" id="ARBA00047764"/>
    </source>
</evidence>
<dbReference type="InterPro" id="IPR006330">
    <property type="entry name" value="Ado/ade_deaminase"/>
</dbReference>
<dbReference type="GO" id="GO:0005615">
    <property type="term" value="C:extracellular space"/>
    <property type="evidence" value="ECO:0007669"/>
    <property type="project" value="InterPro"/>
</dbReference>
<dbReference type="Gene3D" id="3.20.20.140">
    <property type="entry name" value="Metal-dependent hydrolases"/>
    <property type="match status" value="1"/>
</dbReference>
<organism evidence="12 13">
    <name type="scientific">Biomphalaria glabrata</name>
    <name type="common">Bloodfluke planorb</name>
    <name type="synonym">Freshwater snail</name>
    <dbReference type="NCBI Taxonomy" id="6526"/>
    <lineage>
        <taxon>Eukaryota</taxon>
        <taxon>Metazoa</taxon>
        <taxon>Spiralia</taxon>
        <taxon>Lophotrochozoa</taxon>
        <taxon>Mollusca</taxon>
        <taxon>Gastropoda</taxon>
        <taxon>Heterobranchia</taxon>
        <taxon>Euthyneura</taxon>
        <taxon>Panpulmonata</taxon>
        <taxon>Hygrophila</taxon>
        <taxon>Lymnaeoidea</taxon>
        <taxon>Planorbidae</taxon>
        <taxon>Biomphalaria</taxon>
    </lineage>
</organism>
<dbReference type="NCBIfam" id="TIGR01431">
    <property type="entry name" value="adm_rel"/>
    <property type="match status" value="1"/>
</dbReference>
<evidence type="ECO:0000313" key="14">
    <source>
        <dbReference type="RefSeq" id="XP_055900206.1"/>
    </source>
</evidence>
<comment type="cofactor">
    <cofactor evidence="1">
        <name>Zn(2+)</name>
        <dbReference type="ChEBI" id="CHEBI:29105"/>
    </cofactor>
</comment>
<comment type="similarity">
    <text evidence="3">Belongs to the metallo-dependent hydrolases superfamily. Adenosine and AMP deaminases family. ADGF subfamily.</text>
</comment>
<keyword evidence="12" id="KW-1185">Reference proteome</keyword>
<dbReference type="PANTHER" id="PTHR11409:SF39">
    <property type="entry name" value="ADENOSINE DEAMINASE 2"/>
    <property type="match status" value="1"/>
</dbReference>
<dbReference type="Pfam" id="PF08451">
    <property type="entry name" value="A_deaminase_N"/>
    <property type="match status" value="1"/>
</dbReference>
<dbReference type="RefSeq" id="XP_055900206.1">
    <property type="nucleotide sequence ID" value="XM_056044231.1"/>
</dbReference>
<evidence type="ECO:0000256" key="4">
    <source>
        <dbReference type="ARBA" id="ARBA00012784"/>
    </source>
</evidence>
<dbReference type="InterPro" id="IPR013659">
    <property type="entry name" value="A_deaminase_N"/>
</dbReference>
<dbReference type="InterPro" id="IPR001365">
    <property type="entry name" value="A_deaminase_dom"/>
</dbReference>
<name>A0A9W3BKY9_BIOGL</name>
<sequence length="569" mass="65999">MLTSAIFMNIFQTLVVSFILLSTLSIALPQNKLEYMRMRAELINTDENMRIGSNLVLTASEHFVNEIFMKEKRNLIESSRLNRTVFFPSASFFQSRPLIEQSLLYQLIHTMPKGASLHIHDQSMVSLDWIIKNVTYRDNVYMCLWQQSYLIFQVFKTMPLNPDCDWKLVVRERQLCKDVAAFDLNLRNNLSLVVNDPFVNFPDNQAAWVKFSQYFRQVGQLLYFIPIFKDMLWQTMMEFREANILYMEVRVTYAGLYDLEGNVYNREYCTQLVKEVSEAFSQHYPDFIGMKIIFSGIRFQNESDILDEVKDVMTLHKKYPDIVAGYDLSGNEAYFRPLHYYSDALMFPSQQDPSYRLPYFLHAGETNWQGTETGYNIVDALLLNATRVGHAYALSKHPHLMKLYKERDIPIEVQPLSNQVLRLISDFRNHPMVSLIADNFSIVISCDDRTTMDSAPLSHDFYIVFTAMSSDKADITLLKQLALNSIRFSTLNDSEKERAQRLWQTKWDKFINEVPSVTSIPTINTSPKPTNPSNNLATLDQPWTAWCTILVLISMLELSHFDIGVGSII</sequence>
<keyword evidence="5" id="KW-0964">Secreted</keyword>
<gene>
    <name evidence="13 14" type="primary">LOC106061521</name>
</gene>
<dbReference type="EC" id="3.5.4.4" evidence="4"/>